<evidence type="ECO:0000256" key="1">
    <source>
        <dbReference type="SAM" id="Coils"/>
    </source>
</evidence>
<evidence type="ECO:0000256" key="2">
    <source>
        <dbReference type="SAM" id="MobiDB-lite"/>
    </source>
</evidence>
<protein>
    <submittedName>
        <fullName evidence="3">Uncharacterized protein</fullName>
    </submittedName>
</protein>
<keyword evidence="4" id="KW-1185">Reference proteome</keyword>
<feature type="region of interest" description="Disordered" evidence="2">
    <location>
        <begin position="412"/>
        <end position="464"/>
    </location>
</feature>
<dbReference type="Proteomes" id="UP001161409">
    <property type="component" value="Unassembled WGS sequence"/>
</dbReference>
<dbReference type="RefSeq" id="WP_169562026.1">
    <property type="nucleotide sequence ID" value="NZ_BSNF01000010.1"/>
</dbReference>
<reference evidence="3" key="2">
    <citation type="submission" date="2023-01" db="EMBL/GenBank/DDBJ databases">
        <title>Draft genome sequence of Sneathiella chinensis strain NBRC 103408.</title>
        <authorList>
            <person name="Sun Q."/>
            <person name="Mori K."/>
        </authorList>
    </citation>
    <scope>NUCLEOTIDE SEQUENCE</scope>
    <source>
        <strain evidence="3">NBRC 103408</strain>
    </source>
</reference>
<gene>
    <name evidence="3" type="ORF">GCM10007924_30620</name>
</gene>
<reference evidence="3" key="1">
    <citation type="journal article" date="2014" name="Int. J. Syst. Evol. Microbiol.">
        <title>Complete genome of a new Firmicutes species belonging to the dominant human colonic microbiota ('Ruminococcus bicirculans') reveals two chromosomes and a selective capacity to utilize plant glucans.</title>
        <authorList>
            <consortium name="NISC Comparative Sequencing Program"/>
            <person name="Wegmann U."/>
            <person name="Louis P."/>
            <person name="Goesmann A."/>
            <person name="Henrissat B."/>
            <person name="Duncan S.H."/>
            <person name="Flint H.J."/>
        </authorList>
    </citation>
    <scope>NUCLEOTIDE SEQUENCE</scope>
    <source>
        <strain evidence="3">NBRC 103408</strain>
    </source>
</reference>
<dbReference type="EMBL" id="BSNF01000010">
    <property type="protein sequence ID" value="GLQ07840.1"/>
    <property type="molecule type" value="Genomic_DNA"/>
</dbReference>
<feature type="compositionally biased region" description="Basic and acidic residues" evidence="2">
    <location>
        <begin position="445"/>
        <end position="464"/>
    </location>
</feature>
<evidence type="ECO:0000313" key="4">
    <source>
        <dbReference type="Proteomes" id="UP001161409"/>
    </source>
</evidence>
<organism evidence="3 4">
    <name type="scientific">Sneathiella chinensis</name>
    <dbReference type="NCBI Taxonomy" id="349750"/>
    <lineage>
        <taxon>Bacteria</taxon>
        <taxon>Pseudomonadati</taxon>
        <taxon>Pseudomonadota</taxon>
        <taxon>Alphaproteobacteria</taxon>
        <taxon>Sneathiellales</taxon>
        <taxon>Sneathiellaceae</taxon>
        <taxon>Sneathiella</taxon>
    </lineage>
</organism>
<keyword evidence="1" id="KW-0175">Coiled coil</keyword>
<name>A0ABQ5U9I5_9PROT</name>
<sequence length="720" mass="83262">MYPVFTEGENGESQTRYLKPDFEVYRRNCEKGPDTESHVALEQGFAYVVQTFAEKGRKIKEVELERYRDDFINMADFFPREYHQYMMQAYILTMTGEDKAYRLGLIRQVLKNTKIKEGFAELILGLGFLHPADSSSFFTDSIVFELVSQMDRAEHMDDPEHEKCAVKKLVGEQFYTYLRIQQRAKKMRLDRRLPGFYSTSPIGQGRMLFRVLAGGYRLQQIDQCMQWGDTLDDLEKLSRIVAKSFRRKLEEFGNLEFKDVLGNWPSLVLPRIMGDLPLLKGDNKFKNHLSWLWSLSEKDFRNLLMFQARHHRKYLCRGWLKGELAQQYAGIASSTTHILNGVCWGFDRFTEADQQDAERSYFDRAFRQAKDVSASQRLGEEKEDERVRRGFRGVIGEELNELTPEKLDELVRKIEGGDGERKRKPAQEIKGRKGKPRPKAGPSSRKHEVPEYKEAPTEEEKEEIRMLPARQHSLAEKHSLMMIEAFRKSGISRLKATASDLQFYLGGETVSEDRRKEVEATIEELERLRHRFETLGNPKTLKSETLGMLNLALETGVAKGQRLLGKIVEDYKKKNAGLLASEKHGRALRRFANKVQAHLKGSLLREAFNQGGEIEVSLKHLSPEDIREYFHGRVYDHGGAVEFIYPKSRLAHNERLGTYVTSGGGTHKNDRLFCITVHLWRTRDDGAAPSRPFTHFDDRVWKDRDVQAGNSFYVLHVKEA</sequence>
<evidence type="ECO:0000313" key="3">
    <source>
        <dbReference type="EMBL" id="GLQ07840.1"/>
    </source>
</evidence>
<feature type="compositionally biased region" description="Basic and acidic residues" evidence="2">
    <location>
        <begin position="412"/>
        <end position="431"/>
    </location>
</feature>
<proteinExistence type="predicted"/>
<comment type="caution">
    <text evidence="3">The sequence shown here is derived from an EMBL/GenBank/DDBJ whole genome shotgun (WGS) entry which is preliminary data.</text>
</comment>
<accession>A0ABQ5U9I5</accession>
<feature type="coiled-coil region" evidence="1">
    <location>
        <begin position="508"/>
        <end position="535"/>
    </location>
</feature>